<evidence type="ECO:0000256" key="4">
    <source>
        <dbReference type="ARBA" id="ARBA00022840"/>
    </source>
</evidence>
<dbReference type="KEGG" id="vte:BHY08_04705"/>
<dbReference type="InterPro" id="IPR006594">
    <property type="entry name" value="LisH"/>
</dbReference>
<feature type="active site" description="Charge relay system" evidence="8">
    <location>
        <position position="78"/>
    </location>
</feature>
<proteinExistence type="inferred from homology"/>
<accession>A0A1J0A5H6</accession>
<dbReference type="InterPro" id="IPR036928">
    <property type="entry name" value="AS_sf"/>
</dbReference>
<dbReference type="OrthoDB" id="9811471at2"/>
<keyword evidence="5 8" id="KW-0648">Protein biosynthesis</keyword>
<keyword evidence="4 8" id="KW-0067">ATP-binding</keyword>
<dbReference type="NCBIfam" id="TIGR00132">
    <property type="entry name" value="gatA"/>
    <property type="match status" value="1"/>
</dbReference>
<keyword evidence="11" id="KW-1185">Reference proteome</keyword>
<dbReference type="InterPro" id="IPR020556">
    <property type="entry name" value="Amidase_CS"/>
</dbReference>
<comment type="function">
    <text evidence="6 8">Allows the formation of correctly charged Gln-tRNA(Gln) through the transamidation of misacylated Glu-tRNA(Gln) in organisms which lack glutaminyl-tRNA synthetase. The reaction takes place in the presence of glutamine and ATP through an activated gamma-phospho-Glu-tRNA(Gln).</text>
</comment>
<keyword evidence="10" id="KW-0808">Transferase</keyword>
<dbReference type="Pfam" id="PF01425">
    <property type="entry name" value="Amidase"/>
    <property type="match status" value="1"/>
</dbReference>
<evidence type="ECO:0000313" key="10">
    <source>
        <dbReference type="EMBL" id="APB31190.1"/>
    </source>
</evidence>
<feature type="active site" description="Charge relay system" evidence="8">
    <location>
        <position position="153"/>
    </location>
</feature>
<dbReference type="Gene3D" id="3.90.1300.10">
    <property type="entry name" value="Amidase signature (AS) domain"/>
    <property type="match status" value="1"/>
</dbReference>
<comment type="catalytic activity">
    <reaction evidence="7 8">
        <text>L-glutamyl-tRNA(Gln) + L-glutamine + ATP + H2O = L-glutaminyl-tRNA(Gln) + L-glutamate + ADP + phosphate + H(+)</text>
        <dbReference type="Rhea" id="RHEA:17521"/>
        <dbReference type="Rhea" id="RHEA-COMP:9681"/>
        <dbReference type="Rhea" id="RHEA-COMP:9684"/>
        <dbReference type="ChEBI" id="CHEBI:15377"/>
        <dbReference type="ChEBI" id="CHEBI:15378"/>
        <dbReference type="ChEBI" id="CHEBI:29985"/>
        <dbReference type="ChEBI" id="CHEBI:30616"/>
        <dbReference type="ChEBI" id="CHEBI:43474"/>
        <dbReference type="ChEBI" id="CHEBI:58359"/>
        <dbReference type="ChEBI" id="CHEBI:78520"/>
        <dbReference type="ChEBI" id="CHEBI:78521"/>
        <dbReference type="ChEBI" id="CHEBI:456216"/>
        <dbReference type="EC" id="6.3.5.7"/>
    </reaction>
</comment>
<reference evidence="10 11" key="1">
    <citation type="submission" date="2016-09" db="EMBL/GenBank/DDBJ databases">
        <title>Vagococcus teuberi sp. nov., isolated from the Malian artisanal sour milk fene.</title>
        <authorList>
            <person name="Wullschleger S."/>
            <person name="Seifert C."/>
            <person name="Baumgartner S."/>
            <person name="Lacroix C."/>
            <person name="Bonfoh B."/>
            <person name="Stevens M.J."/>
            <person name="Meile L."/>
        </authorList>
    </citation>
    <scope>NUCLEOTIDE SEQUENCE [LARGE SCALE GENOMIC DNA]</scope>
    <source>
        <strain evidence="10 11">DSM 21459</strain>
    </source>
</reference>
<dbReference type="PROSITE" id="PS00571">
    <property type="entry name" value="AMIDASES"/>
    <property type="match status" value="1"/>
</dbReference>
<sequence length="489" mass="52789">MTELQQLTVKQLSEALNKKELSSQEVVKSGFDYIKETEPTIDAFITLSEEKALAEAKKIDESPRSDLTPLAGIPIGIKDNIVTKAVLTTAASKMLYNFNPIYSATAVEKLESAGLVSMGKLNMDEFAMGSSTETSYFKKTKNAWDQTKVPGGSSGGSAASVAAGQVPASLGSDTGGSIRQPASFNGIVGMKPTYGRVSRYGLIAFSSSLDQIGPMTRTVEDNAMILNAISGHDAKDSTSSRRDTPDFTNLIGQDIKGMKIGVPKEFMGEGVHPDIRQAVKEAVKTFEALGATVDEVSLPNAVYGVEVYYIIASSEASSNLQRFDGIRYGYRSENISNLEDVYVNSRSEGFGSEVKRRIMLGTFSLSAGFYDAYFRKAGQVRTLIVNDFKKVFENYDLILGPVSPTVAFEFGAAQDDPITAYMRDILTIPVNLAGLPGMSVPGGFSEGLPIGIQLIGNHFDEEKMYQAAYAFEQATDFHKKQPVILGGKA</sequence>
<name>A0A1J0A5H6_9ENTE</name>
<evidence type="ECO:0000259" key="9">
    <source>
        <dbReference type="Pfam" id="PF01425"/>
    </source>
</evidence>
<dbReference type="PANTHER" id="PTHR11895:SF151">
    <property type="entry name" value="GLUTAMYL-TRNA(GLN) AMIDOTRANSFERASE SUBUNIT A"/>
    <property type="match status" value="1"/>
</dbReference>
<dbReference type="GO" id="GO:0005524">
    <property type="term" value="F:ATP binding"/>
    <property type="evidence" value="ECO:0007669"/>
    <property type="project" value="UniProtKB-KW"/>
</dbReference>
<dbReference type="GO" id="GO:0016740">
    <property type="term" value="F:transferase activity"/>
    <property type="evidence" value="ECO:0007669"/>
    <property type="project" value="UniProtKB-KW"/>
</dbReference>
<dbReference type="GO" id="GO:0006412">
    <property type="term" value="P:translation"/>
    <property type="evidence" value="ECO:0007669"/>
    <property type="project" value="UniProtKB-UniRule"/>
</dbReference>
<dbReference type="InterPro" id="IPR023631">
    <property type="entry name" value="Amidase_dom"/>
</dbReference>
<dbReference type="HAMAP" id="MF_00120">
    <property type="entry name" value="GatA"/>
    <property type="match status" value="1"/>
</dbReference>
<gene>
    <name evidence="8 10" type="primary">gatA</name>
    <name evidence="10" type="ORF">BHY08_04705</name>
</gene>
<protein>
    <recommendedName>
        <fullName evidence="8">Glutamyl-tRNA(Gln) amidotransferase subunit A</fullName>
        <shortName evidence="8">Glu-ADT subunit A</shortName>
        <ecNumber evidence="8">6.3.5.7</ecNumber>
    </recommendedName>
</protein>
<dbReference type="AlphaFoldDB" id="A0A1J0A5H6"/>
<comment type="subunit">
    <text evidence="8">Heterotrimer of A, B and C subunits.</text>
</comment>
<evidence type="ECO:0000256" key="8">
    <source>
        <dbReference type="HAMAP-Rule" id="MF_00120"/>
    </source>
</evidence>
<keyword evidence="3 8" id="KW-0547">Nucleotide-binding</keyword>
<dbReference type="PANTHER" id="PTHR11895">
    <property type="entry name" value="TRANSAMIDASE"/>
    <property type="match status" value="1"/>
</dbReference>
<evidence type="ECO:0000256" key="2">
    <source>
        <dbReference type="ARBA" id="ARBA00022598"/>
    </source>
</evidence>
<evidence type="ECO:0000256" key="5">
    <source>
        <dbReference type="ARBA" id="ARBA00022917"/>
    </source>
</evidence>
<feature type="active site" description="Acyl-ester intermediate" evidence="8">
    <location>
        <position position="177"/>
    </location>
</feature>
<evidence type="ECO:0000256" key="1">
    <source>
        <dbReference type="ARBA" id="ARBA00008069"/>
    </source>
</evidence>
<comment type="similarity">
    <text evidence="1 8">Belongs to the amidase family. GatA subfamily.</text>
</comment>
<evidence type="ECO:0000313" key="11">
    <source>
        <dbReference type="Proteomes" id="UP000191200"/>
    </source>
</evidence>
<dbReference type="EMBL" id="CP017267">
    <property type="protein sequence ID" value="APB31190.1"/>
    <property type="molecule type" value="Genomic_DNA"/>
</dbReference>
<dbReference type="GO" id="GO:0030956">
    <property type="term" value="C:glutamyl-tRNA(Gln) amidotransferase complex"/>
    <property type="evidence" value="ECO:0007669"/>
    <property type="project" value="InterPro"/>
</dbReference>
<evidence type="ECO:0000256" key="7">
    <source>
        <dbReference type="ARBA" id="ARBA00047407"/>
    </source>
</evidence>
<dbReference type="PROSITE" id="PS50896">
    <property type="entry name" value="LISH"/>
    <property type="match status" value="1"/>
</dbReference>
<dbReference type="EC" id="6.3.5.7" evidence="8"/>
<organism evidence="10 11">
    <name type="scientific">Vagococcus teuberi</name>
    <dbReference type="NCBI Taxonomy" id="519472"/>
    <lineage>
        <taxon>Bacteria</taxon>
        <taxon>Bacillati</taxon>
        <taxon>Bacillota</taxon>
        <taxon>Bacilli</taxon>
        <taxon>Lactobacillales</taxon>
        <taxon>Enterococcaceae</taxon>
        <taxon>Vagococcus</taxon>
    </lineage>
</organism>
<dbReference type="RefSeq" id="WP_071456776.1">
    <property type="nucleotide sequence ID" value="NZ_CP017267.1"/>
</dbReference>
<dbReference type="InterPro" id="IPR004412">
    <property type="entry name" value="GatA"/>
</dbReference>
<feature type="domain" description="Amidase" evidence="9">
    <location>
        <begin position="25"/>
        <end position="463"/>
    </location>
</feature>
<dbReference type="STRING" id="519472.BHY08_04705"/>
<dbReference type="InterPro" id="IPR000120">
    <property type="entry name" value="Amidase"/>
</dbReference>
<dbReference type="GO" id="GO:0050567">
    <property type="term" value="F:glutaminyl-tRNA synthase (glutamine-hydrolyzing) activity"/>
    <property type="evidence" value="ECO:0007669"/>
    <property type="project" value="UniProtKB-UniRule"/>
</dbReference>
<evidence type="ECO:0000256" key="6">
    <source>
        <dbReference type="ARBA" id="ARBA00025295"/>
    </source>
</evidence>
<keyword evidence="2 8" id="KW-0436">Ligase</keyword>
<evidence type="ECO:0000256" key="3">
    <source>
        <dbReference type="ARBA" id="ARBA00022741"/>
    </source>
</evidence>
<dbReference type="SUPFAM" id="SSF75304">
    <property type="entry name" value="Amidase signature (AS) enzymes"/>
    <property type="match status" value="1"/>
</dbReference>
<dbReference type="Proteomes" id="UP000191200">
    <property type="component" value="Chromosome"/>
</dbReference>